<protein>
    <submittedName>
        <fullName evidence="2">Uncharacterized protein</fullName>
    </submittedName>
</protein>
<feature type="compositionally biased region" description="Acidic residues" evidence="1">
    <location>
        <begin position="243"/>
        <end position="257"/>
    </location>
</feature>
<feature type="region of interest" description="Disordered" evidence="1">
    <location>
        <begin position="489"/>
        <end position="510"/>
    </location>
</feature>
<organism evidence="2 3">
    <name type="scientific">Lasallia pustulata</name>
    <dbReference type="NCBI Taxonomy" id="136370"/>
    <lineage>
        <taxon>Eukaryota</taxon>
        <taxon>Fungi</taxon>
        <taxon>Dikarya</taxon>
        <taxon>Ascomycota</taxon>
        <taxon>Pezizomycotina</taxon>
        <taxon>Lecanoromycetes</taxon>
        <taxon>OSLEUM clade</taxon>
        <taxon>Umbilicariomycetidae</taxon>
        <taxon>Umbilicariales</taxon>
        <taxon>Umbilicariaceae</taxon>
        <taxon>Lasallia</taxon>
    </lineage>
</organism>
<reference evidence="3" key="1">
    <citation type="submission" date="2017-03" db="EMBL/GenBank/DDBJ databases">
        <authorList>
            <person name="Sharma R."/>
            <person name="Thines M."/>
        </authorList>
    </citation>
    <scope>NUCLEOTIDE SEQUENCE [LARGE SCALE GENOMIC DNA]</scope>
</reference>
<proteinExistence type="predicted"/>
<feature type="compositionally biased region" description="Acidic residues" evidence="1">
    <location>
        <begin position="264"/>
        <end position="287"/>
    </location>
</feature>
<feature type="compositionally biased region" description="Basic and acidic residues" evidence="1">
    <location>
        <begin position="302"/>
        <end position="317"/>
    </location>
</feature>
<feature type="compositionally biased region" description="Polar residues" evidence="1">
    <location>
        <begin position="373"/>
        <end position="382"/>
    </location>
</feature>
<feature type="compositionally biased region" description="Basic and acidic residues" evidence="1">
    <location>
        <begin position="434"/>
        <end position="449"/>
    </location>
</feature>
<keyword evidence="3" id="KW-1185">Reference proteome</keyword>
<feature type="region of interest" description="Disordered" evidence="1">
    <location>
        <begin position="195"/>
        <end position="287"/>
    </location>
</feature>
<dbReference type="Proteomes" id="UP000192927">
    <property type="component" value="Unassembled WGS sequence"/>
</dbReference>
<evidence type="ECO:0000313" key="2">
    <source>
        <dbReference type="EMBL" id="SLM39517.1"/>
    </source>
</evidence>
<accession>A0A1W5D8Q0</accession>
<evidence type="ECO:0000313" key="3">
    <source>
        <dbReference type="Proteomes" id="UP000192927"/>
    </source>
</evidence>
<dbReference type="AlphaFoldDB" id="A0A1W5D8Q0"/>
<dbReference type="EMBL" id="FWEW01003517">
    <property type="protein sequence ID" value="SLM39517.1"/>
    <property type="molecule type" value="Genomic_DNA"/>
</dbReference>
<evidence type="ECO:0000256" key="1">
    <source>
        <dbReference type="SAM" id="MobiDB-lite"/>
    </source>
</evidence>
<feature type="region of interest" description="Disordered" evidence="1">
    <location>
        <begin position="302"/>
        <end position="331"/>
    </location>
</feature>
<name>A0A1W5D8Q0_9LECA</name>
<feature type="region of interest" description="Disordered" evidence="1">
    <location>
        <begin position="361"/>
        <end position="384"/>
    </location>
</feature>
<sequence length="577" mass="63633">MANTPVAWDQTPFYLAATSTFIAPGGPTTYAVARPVGPGGPNDVTSYHPGQRLWDDRDNLPSILYELRPCESWYSFKNSGLPPQKLDGNSNPMFEQHPEPGTAPRPLLDFKVLPDVIGTRESALIQEAWRRADGRIRWVDLTMRMDRAHRPNVNALNMRLSRYWRPAYSLLSWHGTGMSTKEAGILALLSRAQRASNTTRGTTPGLIDPNLGEAGGRVAHPIPRNGRGQGRARRTIATPSSTEGDEGQSDISDETSDDGASLPEGDEKEDEEVDEEAIEGEDGEVYEEVDAIKELDPDEEHDLHAADGQESDRHEELLASAEEEYESDSSLLSISQVAGRRTMNSGRVGFRDFLESAIEEEHKEVEERRQSTEETGNMQRNGNLFAVGNASNIGSLASTPSDYFGTYAHETLNNHSGYAFGPMEGHPPWSGRNQTEDRANTGDKRKWTAIDDGSDGVANPKRCNLRDLVQATFEEVAADQFPRTTPMLYQWGPQPSQGALPDDPSTPDDHRSFVVVDPVLGDGRHSEVDELLSFADSSLNPRIIETGTLDHPTFGIPEFNELEDHPVFSDAISQVDE</sequence>
<feature type="region of interest" description="Disordered" evidence="1">
    <location>
        <begin position="426"/>
        <end position="453"/>
    </location>
</feature>
<feature type="compositionally biased region" description="Basic and acidic residues" evidence="1">
    <location>
        <begin position="361"/>
        <end position="372"/>
    </location>
</feature>